<dbReference type="InParanoid" id="A0A409VKS9"/>
<comment type="caution">
    <text evidence="1">The sequence shown here is derived from an EMBL/GenBank/DDBJ whole genome shotgun (WGS) entry which is preliminary data.</text>
</comment>
<dbReference type="Proteomes" id="UP000284842">
    <property type="component" value="Unassembled WGS sequence"/>
</dbReference>
<sequence>MNPFSNDADHELFDVMAVRDCDPADWEIKAENIAAIAFFLQTAALLEQLTIDPNTSTPFLLSGLQLPKRLQDTFPLLSEMWFRIPTDDTREEVLNDILQTFDNIPQSNVLKSIGLVIELKMHMPVVHDSNTCLASAKRFWTRFASTLALSEAFPSLETVRPTVHLRLYDYMNEPYQCHAAEEHVIRDQFMDMFVESFATLKQDRPSVNVYWKVSFD</sequence>
<proteinExistence type="predicted"/>
<name>A0A409VKS9_9AGAR</name>
<dbReference type="EMBL" id="NHTK01006032">
    <property type="protein sequence ID" value="PPQ66874.1"/>
    <property type="molecule type" value="Genomic_DNA"/>
</dbReference>
<evidence type="ECO:0000313" key="1">
    <source>
        <dbReference type="EMBL" id="PPQ66874.1"/>
    </source>
</evidence>
<evidence type="ECO:0000313" key="2">
    <source>
        <dbReference type="Proteomes" id="UP000284842"/>
    </source>
</evidence>
<dbReference type="AlphaFoldDB" id="A0A409VKS9"/>
<accession>A0A409VKS9</accession>
<gene>
    <name evidence="1" type="ORF">CVT24_008582</name>
</gene>
<organism evidence="1 2">
    <name type="scientific">Panaeolus cyanescens</name>
    <dbReference type="NCBI Taxonomy" id="181874"/>
    <lineage>
        <taxon>Eukaryota</taxon>
        <taxon>Fungi</taxon>
        <taxon>Dikarya</taxon>
        <taxon>Basidiomycota</taxon>
        <taxon>Agaricomycotina</taxon>
        <taxon>Agaricomycetes</taxon>
        <taxon>Agaricomycetidae</taxon>
        <taxon>Agaricales</taxon>
        <taxon>Agaricineae</taxon>
        <taxon>Galeropsidaceae</taxon>
        <taxon>Panaeolus</taxon>
    </lineage>
</organism>
<protein>
    <submittedName>
        <fullName evidence="1">Uncharacterized protein</fullName>
    </submittedName>
</protein>
<keyword evidence="2" id="KW-1185">Reference proteome</keyword>
<reference evidence="1 2" key="1">
    <citation type="journal article" date="2018" name="Evol. Lett.">
        <title>Horizontal gene cluster transfer increased hallucinogenic mushroom diversity.</title>
        <authorList>
            <person name="Reynolds H.T."/>
            <person name="Vijayakumar V."/>
            <person name="Gluck-Thaler E."/>
            <person name="Korotkin H.B."/>
            <person name="Matheny P.B."/>
            <person name="Slot J.C."/>
        </authorList>
    </citation>
    <scope>NUCLEOTIDE SEQUENCE [LARGE SCALE GENOMIC DNA]</scope>
    <source>
        <strain evidence="1 2">2629</strain>
    </source>
</reference>